<organism evidence="1 2">
    <name type="scientific">Crossiella cryophila</name>
    <dbReference type="NCBI Taxonomy" id="43355"/>
    <lineage>
        <taxon>Bacteria</taxon>
        <taxon>Bacillati</taxon>
        <taxon>Actinomycetota</taxon>
        <taxon>Actinomycetes</taxon>
        <taxon>Pseudonocardiales</taxon>
        <taxon>Pseudonocardiaceae</taxon>
        <taxon>Crossiella</taxon>
    </lineage>
</organism>
<protein>
    <recommendedName>
        <fullName evidence="3">N-acetyltransferase domain-containing protein</fullName>
    </recommendedName>
</protein>
<accession>A0A7W7CIT6</accession>
<dbReference type="AlphaFoldDB" id="A0A7W7CIT6"/>
<evidence type="ECO:0008006" key="3">
    <source>
        <dbReference type="Google" id="ProtNLM"/>
    </source>
</evidence>
<keyword evidence="2" id="KW-1185">Reference proteome</keyword>
<evidence type="ECO:0000313" key="2">
    <source>
        <dbReference type="Proteomes" id="UP000533598"/>
    </source>
</evidence>
<sequence length="314" mass="34599">MNTSTIEHAVAAWSRYTVESSTDPALPAALRAELRRTAGLDPLEADPVPGLLATLVAKDEDQVVGWAVLVDEAPVATVHWTLAEREADQLANGFPLFLGLTDQELALLATLVDAAANLARDRDRTALLWSSTDDEIDYQLAQALGATEHRELSRRWLIPSLQFWQPPADIPTARTRCSTVAPTSDELQRYAELHTASTTHPHTPEDIRLDLAALDPDLRADLRTGTGEVLAQLNVVCDGVKAVIARVHHHGAFPLELAALISHAVRELRQRHPELLLVELTETRDRVLWQALVALGLRVSARRVAYRLPLRAFP</sequence>
<proteinExistence type="predicted"/>
<comment type="caution">
    <text evidence="1">The sequence shown here is derived from an EMBL/GenBank/DDBJ whole genome shotgun (WGS) entry which is preliminary data.</text>
</comment>
<evidence type="ECO:0000313" key="1">
    <source>
        <dbReference type="EMBL" id="MBB4680551.1"/>
    </source>
</evidence>
<dbReference type="EMBL" id="JACHMH010000001">
    <property type="protein sequence ID" value="MBB4680551.1"/>
    <property type="molecule type" value="Genomic_DNA"/>
</dbReference>
<dbReference type="Proteomes" id="UP000533598">
    <property type="component" value="Unassembled WGS sequence"/>
</dbReference>
<dbReference type="RefSeq" id="WP_185006453.1">
    <property type="nucleotide sequence ID" value="NZ_BAAAUI010000005.1"/>
</dbReference>
<name>A0A7W7CIT6_9PSEU</name>
<gene>
    <name evidence="1" type="ORF">HNR67_006669</name>
</gene>
<reference evidence="1 2" key="1">
    <citation type="submission" date="2020-08" db="EMBL/GenBank/DDBJ databases">
        <title>Sequencing the genomes of 1000 actinobacteria strains.</title>
        <authorList>
            <person name="Klenk H.-P."/>
        </authorList>
    </citation>
    <scope>NUCLEOTIDE SEQUENCE [LARGE SCALE GENOMIC DNA]</scope>
    <source>
        <strain evidence="1 2">DSM 44230</strain>
    </source>
</reference>